<feature type="compositionally biased region" description="Basic and acidic residues" evidence="1">
    <location>
        <begin position="43"/>
        <end position="54"/>
    </location>
</feature>
<dbReference type="OrthoDB" id="1809742at2"/>
<keyword evidence="3" id="KW-1185">Reference proteome</keyword>
<sequence>MDKDRKNDYQLKEEKQYDTGKKFVYEPTGSATRVNVDGKWEHDFYNTNQNKDRSQGTGDNPLAE</sequence>
<dbReference type="AlphaFoldDB" id="A0A1M6NFP8"/>
<proteinExistence type="predicted"/>
<feature type="region of interest" description="Disordered" evidence="1">
    <location>
        <begin position="43"/>
        <end position="64"/>
    </location>
</feature>
<evidence type="ECO:0000313" key="2">
    <source>
        <dbReference type="EMBL" id="SHJ94426.1"/>
    </source>
</evidence>
<gene>
    <name evidence="2" type="ORF">SAMN02745123_00104</name>
</gene>
<dbReference type="EMBL" id="FRAR01000004">
    <property type="protein sequence ID" value="SHJ94426.1"/>
    <property type="molecule type" value="Genomic_DNA"/>
</dbReference>
<organism evidence="2 3">
    <name type="scientific">Desulforamulus aeronauticus DSM 10349</name>
    <dbReference type="NCBI Taxonomy" id="1121421"/>
    <lineage>
        <taxon>Bacteria</taxon>
        <taxon>Bacillati</taxon>
        <taxon>Bacillota</taxon>
        <taxon>Clostridia</taxon>
        <taxon>Eubacteriales</taxon>
        <taxon>Peptococcaceae</taxon>
        <taxon>Desulforamulus</taxon>
    </lineage>
</organism>
<name>A0A1M6NFP8_9FIRM</name>
<protein>
    <recommendedName>
        <fullName evidence="4">LAS seventeen-binding protein 3</fullName>
    </recommendedName>
</protein>
<evidence type="ECO:0000313" key="3">
    <source>
        <dbReference type="Proteomes" id="UP000183997"/>
    </source>
</evidence>
<reference evidence="3" key="1">
    <citation type="submission" date="2016-11" db="EMBL/GenBank/DDBJ databases">
        <authorList>
            <person name="Varghese N."/>
            <person name="Submissions S."/>
        </authorList>
    </citation>
    <scope>NUCLEOTIDE SEQUENCE [LARGE SCALE GENOMIC DNA]</scope>
    <source>
        <strain evidence="3">DSM 10349</strain>
    </source>
</reference>
<dbReference type="Proteomes" id="UP000183997">
    <property type="component" value="Unassembled WGS sequence"/>
</dbReference>
<evidence type="ECO:0000256" key="1">
    <source>
        <dbReference type="SAM" id="MobiDB-lite"/>
    </source>
</evidence>
<accession>A0A1M6NFP8</accession>
<evidence type="ECO:0008006" key="4">
    <source>
        <dbReference type="Google" id="ProtNLM"/>
    </source>
</evidence>
<dbReference type="RefSeq" id="WP_072910322.1">
    <property type="nucleotide sequence ID" value="NZ_FRAR01000004.1"/>
</dbReference>